<dbReference type="GO" id="GO:0005737">
    <property type="term" value="C:cytoplasm"/>
    <property type="evidence" value="ECO:0007669"/>
    <property type="project" value="TreeGrafter"/>
</dbReference>
<evidence type="ECO:0000259" key="7">
    <source>
        <dbReference type="Pfam" id="PF01266"/>
    </source>
</evidence>
<feature type="transmembrane region" description="Helical" evidence="6">
    <location>
        <begin position="144"/>
        <end position="167"/>
    </location>
</feature>
<dbReference type="Proteomes" id="UP000004162">
    <property type="component" value="Unassembled WGS sequence"/>
</dbReference>
<dbReference type="EMBL" id="AASE01000002">
    <property type="protein sequence ID" value="EAT59801.1"/>
    <property type="molecule type" value="Genomic_DNA"/>
</dbReference>
<evidence type="ECO:0000313" key="9">
    <source>
        <dbReference type="Proteomes" id="UP000004162"/>
    </source>
</evidence>
<name>Q0YTV1_9CHLB</name>
<feature type="domain" description="FAD dependent oxidoreductase" evidence="7">
    <location>
        <begin position="150"/>
        <end position="537"/>
    </location>
</feature>
<dbReference type="Gene3D" id="3.30.9.10">
    <property type="entry name" value="D-Amino Acid Oxidase, subunit A, domain 2"/>
    <property type="match status" value="1"/>
</dbReference>
<keyword evidence="6" id="KW-0812">Transmembrane</keyword>
<evidence type="ECO:0000256" key="6">
    <source>
        <dbReference type="SAM" id="Phobius"/>
    </source>
</evidence>
<gene>
    <name evidence="8" type="ORF">CferDRAFT_1808</name>
</gene>
<evidence type="ECO:0000256" key="5">
    <source>
        <dbReference type="ARBA" id="ARBA00037941"/>
    </source>
</evidence>
<keyword evidence="9" id="KW-1185">Reference proteome</keyword>
<comment type="similarity">
    <text evidence="5">Belongs to the L2HGDH family.</text>
</comment>
<dbReference type="AlphaFoldDB" id="Q0YTV1"/>
<dbReference type="Gene3D" id="3.50.50.60">
    <property type="entry name" value="FAD/NAD(P)-binding domain"/>
    <property type="match status" value="1"/>
</dbReference>
<evidence type="ECO:0000256" key="2">
    <source>
        <dbReference type="ARBA" id="ARBA00022630"/>
    </source>
</evidence>
<keyword evidence="6" id="KW-0472">Membrane</keyword>
<dbReference type="Pfam" id="PF01266">
    <property type="entry name" value="DAO"/>
    <property type="match status" value="1"/>
</dbReference>
<dbReference type="InterPro" id="IPR006076">
    <property type="entry name" value="FAD-dep_OxRdtase"/>
</dbReference>
<evidence type="ECO:0000256" key="4">
    <source>
        <dbReference type="ARBA" id="ARBA00023002"/>
    </source>
</evidence>
<keyword evidence="2" id="KW-0285">Flavoprotein</keyword>
<dbReference type="InterPro" id="IPR036188">
    <property type="entry name" value="FAD/NAD-bd_sf"/>
</dbReference>
<dbReference type="PANTHER" id="PTHR43104">
    <property type="entry name" value="L-2-HYDROXYGLUTARATE DEHYDROGENASE, MITOCHONDRIAL"/>
    <property type="match status" value="1"/>
</dbReference>
<comment type="caution">
    <text evidence="8">The sequence shown here is derived from an EMBL/GenBank/DDBJ whole genome shotgun (WGS) entry which is preliminary data.</text>
</comment>
<protein>
    <submittedName>
        <fullName evidence="8">FAD dependent oxidoreductase</fullName>
    </submittedName>
</protein>
<reference evidence="8 9" key="1">
    <citation type="submission" date="2006-07" db="EMBL/GenBank/DDBJ databases">
        <title>Annotation of the draft genome assembly of Chlorobium ferroxidans DSM 13031.</title>
        <authorList>
            <consortium name="US DOE Joint Genome Institute (JGI-ORNL)"/>
            <person name="Larimer F."/>
            <person name="Land M."/>
            <person name="Hauser L."/>
        </authorList>
    </citation>
    <scope>NUCLEOTIDE SEQUENCE [LARGE SCALE GENOMIC DNA]</scope>
    <source>
        <strain evidence="8 9">DSM 13031</strain>
    </source>
</reference>
<proteinExistence type="inferred from homology"/>
<reference evidence="8 9" key="2">
    <citation type="submission" date="2006-07" db="EMBL/GenBank/DDBJ databases">
        <title>Sequencing of the draft genome and assembly of Chlorobium ferroxidans DSM 13031.</title>
        <authorList>
            <consortium name="US DOE Joint Genome Institute (JGI-PGF)"/>
            <person name="Copeland A."/>
            <person name="Lucas S."/>
            <person name="Lapidus A."/>
            <person name="Barry K."/>
            <person name="Glavina del Rio T."/>
            <person name="Dalin E."/>
            <person name="Tice H."/>
            <person name="Bruce D."/>
            <person name="Pitluck S."/>
            <person name="Richardson P."/>
        </authorList>
    </citation>
    <scope>NUCLEOTIDE SEQUENCE [LARGE SCALE GENOMIC DNA]</scope>
    <source>
        <strain evidence="8 9">DSM 13031</strain>
    </source>
</reference>
<keyword evidence="4" id="KW-0560">Oxidoreductase</keyword>
<dbReference type="PANTHER" id="PTHR43104:SF2">
    <property type="entry name" value="L-2-HYDROXYGLUTARATE DEHYDROGENASE, MITOCHONDRIAL"/>
    <property type="match status" value="1"/>
</dbReference>
<dbReference type="NCBIfam" id="NF008726">
    <property type="entry name" value="PRK11728.1"/>
    <property type="match status" value="1"/>
</dbReference>
<sequence>MSLQHWFFSTSESTGLNGTATGHYGPFTVLPALSCFPLRLSFLQRWTAWRSIFFPCSLSSCQECRFLLPVSITERFLFCVFWCSISERFLSGSISVSTQATGCRTGISCFSDEAGCGEDHAGALFCSHKLFPPVIRPQFNLRQLFFMQGIIVIGGGILGLSTALHILQARPGTRLVLVEKEQTIAAHQTGHNSGVIHSGLYYKPGSLKAINCREGYDRLLRFCREENIRHEICGKIVVATSEQALPQLQELHRRGVANGLQGLKFLNPAEIRDIEPHCTGISGLLVPEAGIVDYPAVAEKYAEKITEMGGEIVLGERVEEIRQNGNQVEVIGASRTWKGNAVVACAGLQSDRLARQTEPALPLRILPFRGEYYKLRPSSARLVNHLIYPVPDPAFPFLGVHFTRMINGGVECGPNAVFAFGREAYQKTDFNLRDTLDALAWPGFHKVAAKHWRSGLGEYHRSFSKQAFVRALQNLVPEIQAEDLEPGGSGIRAQACDRSGKLLDDFDFRVSRNIIHVCNAPSPAATASLAIGKTIADNLLSLLQ</sequence>
<evidence type="ECO:0000256" key="3">
    <source>
        <dbReference type="ARBA" id="ARBA00022827"/>
    </source>
</evidence>
<dbReference type="GO" id="GO:0047545">
    <property type="term" value="F:(S)-2-hydroxyglutarate dehydrogenase activity"/>
    <property type="evidence" value="ECO:0007669"/>
    <property type="project" value="TreeGrafter"/>
</dbReference>
<evidence type="ECO:0000256" key="1">
    <source>
        <dbReference type="ARBA" id="ARBA00001974"/>
    </source>
</evidence>
<dbReference type="SUPFAM" id="SSF51905">
    <property type="entry name" value="FAD/NAD(P)-binding domain"/>
    <property type="match status" value="1"/>
</dbReference>
<organism evidence="8 9">
    <name type="scientific">Chlorobium ferrooxidans DSM 13031</name>
    <dbReference type="NCBI Taxonomy" id="377431"/>
    <lineage>
        <taxon>Bacteria</taxon>
        <taxon>Pseudomonadati</taxon>
        <taxon>Chlorobiota</taxon>
        <taxon>Chlorobiia</taxon>
        <taxon>Chlorobiales</taxon>
        <taxon>Chlorobiaceae</taxon>
        <taxon>Chlorobium/Pelodictyon group</taxon>
        <taxon>Chlorobium</taxon>
    </lineage>
</organism>
<keyword evidence="3" id="KW-0274">FAD</keyword>
<comment type="cofactor">
    <cofactor evidence="1">
        <name>FAD</name>
        <dbReference type="ChEBI" id="CHEBI:57692"/>
    </cofactor>
</comment>
<keyword evidence="6" id="KW-1133">Transmembrane helix</keyword>
<evidence type="ECO:0000313" key="8">
    <source>
        <dbReference type="EMBL" id="EAT59801.1"/>
    </source>
</evidence>
<accession>Q0YTV1</accession>